<keyword evidence="6 14" id="KW-0812">Transmembrane</keyword>
<dbReference type="Gene3D" id="2.170.130.10">
    <property type="entry name" value="TonB-dependent receptor, plug domain"/>
    <property type="match status" value="1"/>
</dbReference>
<evidence type="ECO:0000256" key="7">
    <source>
        <dbReference type="ARBA" id="ARBA00022729"/>
    </source>
</evidence>
<dbReference type="NCBIfam" id="TIGR01783">
    <property type="entry name" value="TonB-siderophor"/>
    <property type="match status" value="1"/>
</dbReference>
<dbReference type="CDD" id="cd01347">
    <property type="entry name" value="ligand_gated_channel"/>
    <property type="match status" value="1"/>
</dbReference>
<keyword evidence="8" id="KW-0408">Iron</keyword>
<dbReference type="Pfam" id="PF00593">
    <property type="entry name" value="TonB_dep_Rec_b-barrel"/>
    <property type="match status" value="1"/>
</dbReference>
<feature type="chain" id="PRO_5045755126" evidence="16">
    <location>
        <begin position="35"/>
        <end position="752"/>
    </location>
</feature>
<name>A0ABS0ESQ0_9BURK</name>
<evidence type="ECO:0000256" key="12">
    <source>
        <dbReference type="ARBA" id="ARBA00023170"/>
    </source>
</evidence>
<evidence type="ECO:0000313" key="19">
    <source>
        <dbReference type="EMBL" id="MBF8177871.1"/>
    </source>
</evidence>
<dbReference type="PANTHER" id="PTHR32552">
    <property type="entry name" value="FERRICHROME IRON RECEPTOR-RELATED"/>
    <property type="match status" value="1"/>
</dbReference>
<evidence type="ECO:0000256" key="9">
    <source>
        <dbReference type="ARBA" id="ARBA00023065"/>
    </source>
</evidence>
<proteinExistence type="inferred from homology"/>
<accession>A0ABS0ESQ0</accession>
<feature type="domain" description="TonB-dependent receptor-like beta-barrel" evidence="17">
    <location>
        <begin position="277"/>
        <end position="720"/>
    </location>
</feature>
<dbReference type="Proteomes" id="UP000657372">
    <property type="component" value="Unassembled WGS sequence"/>
</dbReference>
<dbReference type="PANTHER" id="PTHR32552:SF89">
    <property type="entry name" value="CATECHOLATE SIDEROPHORE RECEPTOR FIU"/>
    <property type="match status" value="1"/>
</dbReference>
<dbReference type="InterPro" id="IPR037066">
    <property type="entry name" value="Plug_dom_sf"/>
</dbReference>
<evidence type="ECO:0000256" key="14">
    <source>
        <dbReference type="PROSITE-ProRule" id="PRU01360"/>
    </source>
</evidence>
<evidence type="ECO:0000256" key="4">
    <source>
        <dbReference type="ARBA" id="ARBA00022452"/>
    </source>
</evidence>
<comment type="caution">
    <text evidence="19">The sequence shown here is derived from an EMBL/GenBank/DDBJ whole genome shotgun (WGS) entry which is preliminary data.</text>
</comment>
<evidence type="ECO:0000256" key="8">
    <source>
        <dbReference type="ARBA" id="ARBA00023004"/>
    </source>
</evidence>
<keyword evidence="12 19" id="KW-0675">Receptor</keyword>
<comment type="subcellular location">
    <subcellularLocation>
        <location evidence="1 14">Cell outer membrane</location>
        <topology evidence="1 14">Multi-pass membrane protein</topology>
    </subcellularLocation>
</comment>
<dbReference type="Pfam" id="PF07715">
    <property type="entry name" value="Plug"/>
    <property type="match status" value="1"/>
</dbReference>
<reference evidence="19 20" key="1">
    <citation type="submission" date="2020-11" db="EMBL/GenBank/DDBJ databases">
        <title>WGS of Herminiimonas contaminans strain Marseille-Q4544 isolated from planarians Schmidtea mediterranea.</title>
        <authorList>
            <person name="Kangale L."/>
        </authorList>
    </citation>
    <scope>NUCLEOTIDE SEQUENCE [LARGE SCALE GENOMIC DNA]</scope>
    <source>
        <strain evidence="19 20">Marseille-Q4544</strain>
    </source>
</reference>
<keyword evidence="9" id="KW-0406">Ion transport</keyword>
<evidence type="ECO:0000256" key="11">
    <source>
        <dbReference type="ARBA" id="ARBA00023136"/>
    </source>
</evidence>
<dbReference type="NCBIfam" id="NF007349">
    <property type="entry name" value="PRK09840.1"/>
    <property type="match status" value="1"/>
</dbReference>
<evidence type="ECO:0000256" key="1">
    <source>
        <dbReference type="ARBA" id="ARBA00004571"/>
    </source>
</evidence>
<evidence type="ECO:0000313" key="20">
    <source>
        <dbReference type="Proteomes" id="UP000657372"/>
    </source>
</evidence>
<dbReference type="Gene3D" id="2.40.170.20">
    <property type="entry name" value="TonB-dependent receptor, beta-barrel domain"/>
    <property type="match status" value="1"/>
</dbReference>
<dbReference type="PROSITE" id="PS52016">
    <property type="entry name" value="TONB_DEPENDENT_REC_3"/>
    <property type="match status" value="1"/>
</dbReference>
<dbReference type="InterPro" id="IPR012910">
    <property type="entry name" value="Plug_dom"/>
</dbReference>
<dbReference type="RefSeq" id="WP_195875426.1">
    <property type="nucleotide sequence ID" value="NZ_JADOEL010000006.1"/>
</dbReference>
<evidence type="ECO:0000256" key="13">
    <source>
        <dbReference type="ARBA" id="ARBA00023237"/>
    </source>
</evidence>
<feature type="domain" description="TonB-dependent receptor plug" evidence="18">
    <location>
        <begin position="75"/>
        <end position="174"/>
    </location>
</feature>
<keyword evidence="11 14" id="KW-0472">Membrane</keyword>
<evidence type="ECO:0000256" key="6">
    <source>
        <dbReference type="ARBA" id="ARBA00022692"/>
    </source>
</evidence>
<evidence type="ECO:0000256" key="5">
    <source>
        <dbReference type="ARBA" id="ARBA00022496"/>
    </source>
</evidence>
<dbReference type="InterPro" id="IPR039426">
    <property type="entry name" value="TonB-dep_rcpt-like"/>
</dbReference>
<sequence>MAHIKSRKHPAARRLNCSAAVALAFIALPGAIHAQQTGEANAKRTENLPQITVKGGASENYKADTVASPKFTQPLVDTPQTISVIKKELLQQQAATTLEEALTNVPGITLQLGEGGNTSTGDTVFMRGFDTSGSIYIDGIRDLGAISRDTFNLEQIEVIKGPSGSDNGRGTSSGYINLVSKTPQLQNITSGSLIVGTDDRQRATVDLNRKLDVGIPGSAFRLNFLAQDYDVPGRDVINSKRLGIAPSLAFGIGTSTRTTLSSMHIEQKNIPDGGVPTYGMPGYGYGGNALQPGAAARSKNYYGLNGNRNDVDVDMVTAKIEHDIAPGTTIRNTTRVGRSKQDLVVTGVTGVSAALGANPATFTVTRSRAGRVQTNDIATNQTNITTEFDSGIGKHTLSAGLEFIYERQKTQSATSAVGVPVANLYAPDRYMPANMPQQNGAYTDGDTFTTALYVFDTLKLSDRWMLNGGLRWEKFKTTTESASIPRGSTTLVNNPNQKLSDTLLSWKLGAVFKPASNGSIYAGWSTSFQPPGGSNFSLSANTNNQSNASLDPQEGSNIEIGTKWDLFENRVAATAAIYRSQNKKELISDGATPPTYSQIGKRRVDGIELGLVGMITPQLNVSTGLSYMDSKIVRGAPTNQGGVIVFSPKLTFSSWLTYKLPGGVTIGGGARYVDTAARSSNVTQPLTTNLWTMPDYWVADAMASYEVNKNLSLQLNINNVFNKKYIARINNGGSRYQPGVERNALLTANLKF</sequence>
<evidence type="ECO:0000256" key="10">
    <source>
        <dbReference type="ARBA" id="ARBA00023077"/>
    </source>
</evidence>
<evidence type="ECO:0000259" key="17">
    <source>
        <dbReference type="Pfam" id="PF00593"/>
    </source>
</evidence>
<keyword evidence="4 14" id="KW-1134">Transmembrane beta strand</keyword>
<evidence type="ECO:0000259" key="18">
    <source>
        <dbReference type="Pfam" id="PF07715"/>
    </source>
</evidence>
<dbReference type="InterPro" id="IPR010105">
    <property type="entry name" value="TonB_sidphr_rcpt"/>
</dbReference>
<evidence type="ECO:0000256" key="16">
    <source>
        <dbReference type="SAM" id="SignalP"/>
    </source>
</evidence>
<comment type="similarity">
    <text evidence="2 14 15">Belongs to the TonB-dependent receptor family.</text>
</comment>
<feature type="signal peptide" evidence="16">
    <location>
        <begin position="1"/>
        <end position="34"/>
    </location>
</feature>
<organism evidence="19 20">
    <name type="scientific">Herminiimonas contaminans</name>
    <dbReference type="NCBI Taxonomy" id="1111140"/>
    <lineage>
        <taxon>Bacteria</taxon>
        <taxon>Pseudomonadati</taxon>
        <taxon>Pseudomonadota</taxon>
        <taxon>Betaproteobacteria</taxon>
        <taxon>Burkholderiales</taxon>
        <taxon>Oxalobacteraceae</taxon>
        <taxon>Herminiimonas</taxon>
    </lineage>
</organism>
<dbReference type="SUPFAM" id="SSF56935">
    <property type="entry name" value="Porins"/>
    <property type="match status" value="1"/>
</dbReference>
<dbReference type="EMBL" id="JADOEL010000006">
    <property type="protein sequence ID" value="MBF8177871.1"/>
    <property type="molecule type" value="Genomic_DNA"/>
</dbReference>
<keyword evidence="7 16" id="KW-0732">Signal</keyword>
<evidence type="ECO:0000256" key="2">
    <source>
        <dbReference type="ARBA" id="ARBA00009810"/>
    </source>
</evidence>
<protein>
    <submittedName>
        <fullName evidence="19">Catecholate siderophore receptor Fiu</fullName>
    </submittedName>
</protein>
<evidence type="ECO:0000256" key="15">
    <source>
        <dbReference type="RuleBase" id="RU003357"/>
    </source>
</evidence>
<keyword evidence="5" id="KW-0410">Iron transport</keyword>
<dbReference type="InterPro" id="IPR036942">
    <property type="entry name" value="Beta-barrel_TonB_sf"/>
</dbReference>
<evidence type="ECO:0000256" key="3">
    <source>
        <dbReference type="ARBA" id="ARBA00022448"/>
    </source>
</evidence>
<keyword evidence="20" id="KW-1185">Reference proteome</keyword>
<gene>
    <name evidence="19" type="ORF">IXC47_09275</name>
</gene>
<dbReference type="InterPro" id="IPR000531">
    <property type="entry name" value="Beta-barrel_TonB"/>
</dbReference>
<keyword evidence="13 14" id="KW-0998">Cell outer membrane</keyword>
<keyword evidence="10 15" id="KW-0798">TonB box</keyword>
<keyword evidence="3 14" id="KW-0813">Transport</keyword>